<keyword evidence="6" id="KW-0732">Signal</keyword>
<keyword evidence="2" id="KW-0479">Metal-binding</keyword>
<sequence length="547" mass="60778" precursor="true">MRKFVFLLALAAAPLPAQTFDFVVYGGTAGGVVTAVSAAREGLKVALLEPGRHLGGMATGGLSRTDFGKKEVIGGMALEFYWRVGLKYDIGRFANEVAWYYEPHVGEQVFREMLEQAGVTVLFNHRLKEHGGVAKSGAMITAITTEDGATFRARAFADCTYEGDLMAQANVQYTFGREASSQYGESLAGVRDRTPLHQFQVPIRATDEQGKLLPEISPEPKGATGSADKMVQAYNFRMILSDDPANRVPFPKPAHYDPRRYELMARLVAAMQTKLDRPQVLQEVVLVAPIPNHKADFNNQGAFSTDFIGGSWEYPDASYQRRAEIFQAHVEYTKGYFYFLAHDPRIPKSLQEEVNRWGLARDEFRDTENWPNQLYIREARRMVGDFVMSQKDVQTELTKPGAIGMGSYNSDSHNVHRFVNAEGNVENEGDMQVSVTPYQIPYQVMVPKRSQATNLVVPVCFSASHVAYSSLRMEPQYMIIGQAAGNAVAMALKSGVALQDIDTARLTAKLRKDGAVLEYRPAALGAGYFHELYSKFLPAITVRQQIP</sequence>
<evidence type="ECO:0000256" key="1">
    <source>
        <dbReference type="ARBA" id="ARBA00022485"/>
    </source>
</evidence>
<dbReference type="GO" id="GO:0051539">
    <property type="term" value="F:4 iron, 4 sulfur cluster binding"/>
    <property type="evidence" value="ECO:0007669"/>
    <property type="project" value="UniProtKB-KW"/>
</dbReference>
<evidence type="ECO:0000256" key="4">
    <source>
        <dbReference type="ARBA" id="ARBA00023004"/>
    </source>
</evidence>
<keyword evidence="1" id="KW-0004">4Fe-4S</keyword>
<dbReference type="InParanoid" id="Q01Q67"/>
<dbReference type="AlphaFoldDB" id="Q01Q67"/>
<evidence type="ECO:0000256" key="3">
    <source>
        <dbReference type="ARBA" id="ARBA00023002"/>
    </source>
</evidence>
<keyword evidence="4" id="KW-0408">Iron</keyword>
<dbReference type="KEGG" id="sus:Acid_7292"/>
<feature type="signal peptide" evidence="6">
    <location>
        <begin position="1"/>
        <end position="19"/>
    </location>
</feature>
<dbReference type="InterPro" id="IPR036188">
    <property type="entry name" value="FAD/NAD-bd_sf"/>
</dbReference>
<organism evidence="7">
    <name type="scientific">Solibacter usitatus (strain Ellin6076)</name>
    <dbReference type="NCBI Taxonomy" id="234267"/>
    <lineage>
        <taxon>Bacteria</taxon>
        <taxon>Pseudomonadati</taxon>
        <taxon>Acidobacteriota</taxon>
        <taxon>Terriglobia</taxon>
        <taxon>Bryobacterales</taxon>
        <taxon>Solibacteraceae</taxon>
        <taxon>Candidatus Solibacter</taxon>
    </lineage>
</organism>
<gene>
    <name evidence="7" type="ordered locus">Acid_7292</name>
</gene>
<dbReference type="HOGENOM" id="CLU_025277_0_0_0"/>
<evidence type="ECO:0000256" key="6">
    <source>
        <dbReference type="SAM" id="SignalP"/>
    </source>
</evidence>
<dbReference type="eggNOG" id="COG1233">
    <property type="taxonomic scope" value="Bacteria"/>
</dbReference>
<keyword evidence="7" id="KW-0456">Lyase</keyword>
<dbReference type="InterPro" id="IPR039650">
    <property type="entry name" value="HdrA-like"/>
</dbReference>
<dbReference type="SUPFAM" id="SSF51905">
    <property type="entry name" value="FAD/NAD(P)-binding domain"/>
    <property type="match status" value="1"/>
</dbReference>
<proteinExistence type="predicted"/>
<dbReference type="PANTHER" id="PTHR43498">
    <property type="entry name" value="FERREDOXIN:COB-COM HETERODISULFIDE REDUCTASE SUBUNIT A"/>
    <property type="match status" value="1"/>
</dbReference>
<dbReference type="GO" id="GO:0016829">
    <property type="term" value="F:lyase activity"/>
    <property type="evidence" value="ECO:0007669"/>
    <property type="project" value="UniProtKB-KW"/>
</dbReference>
<reference evidence="7" key="1">
    <citation type="submission" date="2006-10" db="EMBL/GenBank/DDBJ databases">
        <title>Complete sequence of Solibacter usitatus Ellin6076.</title>
        <authorList>
            <consortium name="US DOE Joint Genome Institute"/>
            <person name="Copeland A."/>
            <person name="Lucas S."/>
            <person name="Lapidus A."/>
            <person name="Barry K."/>
            <person name="Detter J.C."/>
            <person name="Glavina del Rio T."/>
            <person name="Hammon N."/>
            <person name="Israni S."/>
            <person name="Dalin E."/>
            <person name="Tice H."/>
            <person name="Pitluck S."/>
            <person name="Thompson L.S."/>
            <person name="Brettin T."/>
            <person name="Bruce D."/>
            <person name="Han C."/>
            <person name="Tapia R."/>
            <person name="Gilna P."/>
            <person name="Schmutz J."/>
            <person name="Larimer F."/>
            <person name="Land M."/>
            <person name="Hauser L."/>
            <person name="Kyrpides N."/>
            <person name="Mikhailova N."/>
            <person name="Janssen P.H."/>
            <person name="Kuske C.R."/>
            <person name="Richardson P."/>
        </authorList>
    </citation>
    <scope>NUCLEOTIDE SEQUENCE</scope>
    <source>
        <strain evidence="7">Ellin6076</strain>
    </source>
</reference>
<name>Q01Q67_SOLUE</name>
<dbReference type="GO" id="GO:0016491">
    <property type="term" value="F:oxidoreductase activity"/>
    <property type="evidence" value="ECO:0007669"/>
    <property type="project" value="UniProtKB-KW"/>
</dbReference>
<evidence type="ECO:0000256" key="5">
    <source>
        <dbReference type="ARBA" id="ARBA00023014"/>
    </source>
</evidence>
<evidence type="ECO:0000313" key="7">
    <source>
        <dbReference type="EMBL" id="ABJ88203.1"/>
    </source>
</evidence>
<dbReference type="Gene3D" id="3.50.50.60">
    <property type="entry name" value="FAD/NAD(P)-binding domain"/>
    <property type="match status" value="1"/>
</dbReference>
<dbReference type="Pfam" id="PF12831">
    <property type="entry name" value="FAD_oxidored"/>
    <property type="match status" value="1"/>
</dbReference>
<dbReference type="STRING" id="234267.Acid_7292"/>
<keyword evidence="5" id="KW-0411">Iron-sulfur</keyword>
<dbReference type="EMBL" id="CP000473">
    <property type="protein sequence ID" value="ABJ88203.1"/>
    <property type="molecule type" value="Genomic_DNA"/>
</dbReference>
<keyword evidence="3" id="KW-0560">Oxidoreductase</keyword>
<dbReference type="OrthoDB" id="9777740at2"/>
<feature type="chain" id="PRO_5004162466" evidence="6">
    <location>
        <begin position="20"/>
        <end position="547"/>
    </location>
</feature>
<accession>Q01Q67</accession>
<dbReference type="GO" id="GO:0046872">
    <property type="term" value="F:metal ion binding"/>
    <property type="evidence" value="ECO:0007669"/>
    <property type="project" value="UniProtKB-KW"/>
</dbReference>
<protein>
    <submittedName>
        <fullName evidence="7">Putative secreted protein, putative xanthan lyase related</fullName>
    </submittedName>
</protein>
<evidence type="ECO:0000256" key="2">
    <source>
        <dbReference type="ARBA" id="ARBA00022723"/>
    </source>
</evidence>
<dbReference type="PANTHER" id="PTHR43498:SF1">
    <property type="entry name" value="COB--COM HETERODISULFIDE REDUCTASE IRON-SULFUR SUBUNIT A"/>
    <property type="match status" value="1"/>
</dbReference>